<dbReference type="GO" id="GO:0051989">
    <property type="term" value="F:coproporphyrinogen dehydrogenase activity"/>
    <property type="evidence" value="ECO:0007669"/>
    <property type="project" value="UniProtKB-EC"/>
</dbReference>
<dbReference type="SFLD" id="SFLDG01065">
    <property type="entry name" value="anaerobic_coproporphyrinogen-I"/>
    <property type="match status" value="1"/>
</dbReference>
<name>A0ABY7VPT1_9BACT</name>
<dbReference type="InterPro" id="IPR058240">
    <property type="entry name" value="rSAM_sf"/>
</dbReference>
<accession>A0ABY7VPT1</accession>
<dbReference type="InterPro" id="IPR034505">
    <property type="entry name" value="Coproporphyrinogen-III_oxidase"/>
</dbReference>
<evidence type="ECO:0000256" key="1">
    <source>
        <dbReference type="ARBA" id="ARBA00004496"/>
    </source>
</evidence>
<organism evidence="17 18">
    <name type="scientific">Lentisphaera profundi</name>
    <dbReference type="NCBI Taxonomy" id="1658616"/>
    <lineage>
        <taxon>Bacteria</taxon>
        <taxon>Pseudomonadati</taxon>
        <taxon>Lentisphaerota</taxon>
        <taxon>Lentisphaeria</taxon>
        <taxon>Lentisphaerales</taxon>
        <taxon>Lentisphaeraceae</taxon>
        <taxon>Lentisphaera</taxon>
    </lineage>
</organism>
<dbReference type="EMBL" id="CP117811">
    <property type="protein sequence ID" value="WDE95734.1"/>
    <property type="molecule type" value="Genomic_DNA"/>
</dbReference>
<proteinExistence type="inferred from homology"/>
<sequence>MIQQETATKCDYNAQELELLSQPVPRYTSYPPVPAWNKEVIQTCVSDSLAYLSKSGDFSALYIHIPFCQKLCWYCGCNTQVQKDTSAAEPYLSALIKEMQIIARNGHININEIHFGGGTPNFLSAQQFHRLFCAIEQNFGLSRKSKISIEADPRTLTELHLETYALNNIKRLSLGVQDFNLEVQKAINRIQPYEMIKTHTESARQRGFDSINFDLIVGLPKQTVESFEETLELALSLKPDRFALFNFAYMPEQRKHMKLIKAEDLPSSETKIQCTLMARNKFIEAGYVEIGLDHFALANDELALAAKKKKLYRNFMGFTVNQSPNVIGIGSSSISETKDYFWQNERELNSYLKNILEDQLPLSGGHHKSEEDQQRAWIIQSLMCNLHMDTREFKEIFHCDPKIIFADSYRKLKTDIPHYLYTGGEGDVLQIHADSKLFSRLIASCFDARSTKSNPMSTSL</sequence>
<evidence type="ECO:0000256" key="8">
    <source>
        <dbReference type="ARBA" id="ARBA00022723"/>
    </source>
</evidence>
<keyword evidence="9 15" id="KW-0560">Oxidoreductase</keyword>
<feature type="domain" description="Radical SAM core" evidence="16">
    <location>
        <begin position="53"/>
        <end position="284"/>
    </location>
</feature>
<evidence type="ECO:0000256" key="3">
    <source>
        <dbReference type="ARBA" id="ARBA00005493"/>
    </source>
</evidence>
<evidence type="ECO:0000256" key="15">
    <source>
        <dbReference type="PIRNR" id="PIRNR000167"/>
    </source>
</evidence>
<dbReference type="PIRSF" id="PIRSF000167">
    <property type="entry name" value="HemN"/>
    <property type="match status" value="1"/>
</dbReference>
<evidence type="ECO:0000259" key="16">
    <source>
        <dbReference type="PROSITE" id="PS51918"/>
    </source>
</evidence>
<keyword evidence="8 15" id="KW-0479">Metal-binding</keyword>
<evidence type="ECO:0000256" key="5">
    <source>
        <dbReference type="ARBA" id="ARBA00022485"/>
    </source>
</evidence>
<evidence type="ECO:0000256" key="12">
    <source>
        <dbReference type="ARBA" id="ARBA00023244"/>
    </source>
</evidence>
<keyword evidence="11 15" id="KW-0411">Iron-sulfur</keyword>
<dbReference type="Gene3D" id="3.80.30.20">
    <property type="entry name" value="tm_1862 like domain"/>
    <property type="match status" value="1"/>
</dbReference>
<dbReference type="PANTHER" id="PTHR13932">
    <property type="entry name" value="COPROPORPHYRINIGEN III OXIDASE"/>
    <property type="match status" value="1"/>
</dbReference>
<dbReference type="SFLD" id="SFLDG01082">
    <property type="entry name" value="B12-binding_domain_containing"/>
    <property type="match status" value="1"/>
</dbReference>
<keyword evidence="6 15" id="KW-0963">Cytoplasm</keyword>
<dbReference type="Pfam" id="PF04055">
    <property type="entry name" value="Radical_SAM"/>
    <property type="match status" value="1"/>
</dbReference>
<comment type="cofactor">
    <cofactor evidence="15">
        <name>[4Fe-4S] cluster</name>
        <dbReference type="ChEBI" id="CHEBI:49883"/>
    </cofactor>
    <text evidence="15">Binds 1 [4Fe-4S] cluster. The cluster is coordinated with 3 cysteines and an exchangeable S-adenosyl-L-methionine.</text>
</comment>
<dbReference type="RefSeq" id="WP_274149468.1">
    <property type="nucleotide sequence ID" value="NZ_CP117811.1"/>
</dbReference>
<evidence type="ECO:0000256" key="10">
    <source>
        <dbReference type="ARBA" id="ARBA00023004"/>
    </source>
</evidence>
<keyword evidence="18" id="KW-1185">Reference proteome</keyword>
<evidence type="ECO:0000256" key="6">
    <source>
        <dbReference type="ARBA" id="ARBA00022490"/>
    </source>
</evidence>
<evidence type="ECO:0000256" key="11">
    <source>
        <dbReference type="ARBA" id="ARBA00023014"/>
    </source>
</evidence>
<dbReference type="CDD" id="cd01335">
    <property type="entry name" value="Radical_SAM"/>
    <property type="match status" value="1"/>
</dbReference>
<dbReference type="InterPro" id="IPR007197">
    <property type="entry name" value="rSAM"/>
</dbReference>
<protein>
    <recommendedName>
        <fullName evidence="15">Coproporphyrinogen-III oxidase</fullName>
        <ecNumber evidence="15">1.3.98.3</ecNumber>
    </recommendedName>
</protein>
<keyword evidence="7 15" id="KW-0949">S-adenosyl-L-methionine</keyword>
<dbReference type="PANTHER" id="PTHR13932:SF6">
    <property type="entry name" value="OXYGEN-INDEPENDENT COPROPORPHYRINOGEN III OXIDASE"/>
    <property type="match status" value="1"/>
</dbReference>
<evidence type="ECO:0000313" key="18">
    <source>
        <dbReference type="Proteomes" id="UP001214250"/>
    </source>
</evidence>
<dbReference type="NCBIfam" id="TIGR00538">
    <property type="entry name" value="hemN"/>
    <property type="match status" value="1"/>
</dbReference>
<keyword evidence="10 15" id="KW-0408">Iron</keyword>
<dbReference type="EC" id="1.3.98.3" evidence="15"/>
<evidence type="ECO:0000256" key="14">
    <source>
        <dbReference type="ARBA" id="ARBA00048321"/>
    </source>
</evidence>
<dbReference type="InterPro" id="IPR004558">
    <property type="entry name" value="Coprogen_oxidase_HemN"/>
</dbReference>
<dbReference type="PROSITE" id="PS51918">
    <property type="entry name" value="RADICAL_SAM"/>
    <property type="match status" value="1"/>
</dbReference>
<dbReference type="SMART" id="SM00729">
    <property type="entry name" value="Elp3"/>
    <property type="match status" value="1"/>
</dbReference>
<comment type="pathway">
    <text evidence="2 15">Porphyrin-containing compound metabolism; protoporphyrin-IX biosynthesis; protoporphyrinogen-IX from coproporphyrinogen-III (AdoMet route): step 1/1.</text>
</comment>
<dbReference type="SFLD" id="SFLDS00029">
    <property type="entry name" value="Radical_SAM"/>
    <property type="match status" value="1"/>
</dbReference>
<keyword evidence="12 15" id="KW-0627">Porphyrin biosynthesis</keyword>
<gene>
    <name evidence="17" type="primary">hemN</name>
    <name evidence="17" type="ORF">PQO03_08395</name>
</gene>
<dbReference type="Gene3D" id="1.10.10.920">
    <property type="match status" value="1"/>
</dbReference>
<evidence type="ECO:0000256" key="2">
    <source>
        <dbReference type="ARBA" id="ARBA00004785"/>
    </source>
</evidence>
<comment type="similarity">
    <text evidence="3 15">Belongs to the anaerobic coproporphyrinogen-III oxidase family.</text>
</comment>
<evidence type="ECO:0000256" key="7">
    <source>
        <dbReference type="ARBA" id="ARBA00022691"/>
    </source>
</evidence>
<evidence type="ECO:0000256" key="4">
    <source>
        <dbReference type="ARBA" id="ARBA00011245"/>
    </source>
</evidence>
<dbReference type="InterPro" id="IPR006638">
    <property type="entry name" value="Elp3/MiaA/NifB-like_rSAM"/>
</dbReference>
<comment type="catalytic activity">
    <reaction evidence="14 15">
        <text>coproporphyrinogen III + 2 S-adenosyl-L-methionine = protoporphyrinogen IX + 2 5'-deoxyadenosine + 2 L-methionine + 2 CO2</text>
        <dbReference type="Rhea" id="RHEA:15425"/>
        <dbReference type="ChEBI" id="CHEBI:16526"/>
        <dbReference type="ChEBI" id="CHEBI:17319"/>
        <dbReference type="ChEBI" id="CHEBI:57307"/>
        <dbReference type="ChEBI" id="CHEBI:57309"/>
        <dbReference type="ChEBI" id="CHEBI:57844"/>
        <dbReference type="ChEBI" id="CHEBI:59789"/>
        <dbReference type="EC" id="1.3.98.3"/>
    </reaction>
</comment>
<evidence type="ECO:0000256" key="9">
    <source>
        <dbReference type="ARBA" id="ARBA00023002"/>
    </source>
</evidence>
<dbReference type="InterPro" id="IPR023404">
    <property type="entry name" value="rSAM_horseshoe"/>
</dbReference>
<dbReference type="Proteomes" id="UP001214250">
    <property type="component" value="Chromosome 1"/>
</dbReference>
<evidence type="ECO:0000313" key="17">
    <source>
        <dbReference type="EMBL" id="WDE95734.1"/>
    </source>
</evidence>
<keyword evidence="5 15" id="KW-0004">4Fe-4S</keyword>
<comment type="function">
    <text evidence="13">Involved in the heme biosynthesis. Catalyzes the anaerobic oxidative decarboxylation of propionate groups of rings A and B of coproporphyrinogen III to yield the vinyl groups in protoporphyrinogen IX.</text>
</comment>
<reference evidence="17 18" key="1">
    <citation type="submission" date="2023-02" db="EMBL/GenBank/DDBJ databases">
        <title>Genome sequence of Lentisphaera profundi SAORIC-696.</title>
        <authorList>
            <person name="Kim e."/>
            <person name="Cho J.-C."/>
            <person name="Choi A."/>
            <person name="Kang I."/>
        </authorList>
    </citation>
    <scope>NUCLEOTIDE SEQUENCE [LARGE SCALE GENOMIC DNA]</scope>
    <source>
        <strain evidence="17 18">SAORIC-696</strain>
    </source>
</reference>
<comment type="subcellular location">
    <subcellularLocation>
        <location evidence="1 15">Cytoplasm</location>
    </subcellularLocation>
</comment>
<evidence type="ECO:0000256" key="13">
    <source>
        <dbReference type="ARBA" id="ARBA00024295"/>
    </source>
</evidence>
<dbReference type="SUPFAM" id="SSF102114">
    <property type="entry name" value="Radical SAM enzymes"/>
    <property type="match status" value="1"/>
</dbReference>
<comment type="subunit">
    <text evidence="4">Monomer.</text>
</comment>